<comment type="caution">
    <text evidence="6">The sequence shown here is derived from an EMBL/GenBank/DDBJ whole genome shotgun (WGS) entry which is preliminary data.</text>
</comment>
<name>A0A0R1RRW2_9LACO</name>
<dbReference type="EMBL" id="AZFE01000030">
    <property type="protein sequence ID" value="KRL55928.1"/>
    <property type="molecule type" value="Genomic_DNA"/>
</dbReference>
<keyword evidence="3" id="KW-0238">DNA-binding</keyword>
<keyword evidence="1" id="KW-0678">Repressor</keyword>
<dbReference type="PATRIC" id="fig|1423778.4.peg.539"/>
<feature type="domain" description="HTH merR-type" evidence="5">
    <location>
        <begin position="12"/>
        <end position="80"/>
    </location>
</feature>
<evidence type="ECO:0000256" key="1">
    <source>
        <dbReference type="ARBA" id="ARBA00022491"/>
    </source>
</evidence>
<evidence type="ECO:0000256" key="2">
    <source>
        <dbReference type="ARBA" id="ARBA00023015"/>
    </source>
</evidence>
<dbReference type="RefSeq" id="WP_057889496.1">
    <property type="nucleotide sequence ID" value="NZ_AZFE01000030.1"/>
</dbReference>
<dbReference type="GO" id="GO:0003677">
    <property type="term" value="F:DNA binding"/>
    <property type="evidence" value="ECO:0007669"/>
    <property type="project" value="UniProtKB-KW"/>
</dbReference>
<dbReference type="InterPro" id="IPR047057">
    <property type="entry name" value="MerR_fam"/>
</dbReference>
<evidence type="ECO:0000313" key="7">
    <source>
        <dbReference type="Proteomes" id="UP000051697"/>
    </source>
</evidence>
<dbReference type="PANTHER" id="PTHR30204:SF65">
    <property type="entry name" value="HTH-TYPE TRANSCRIPTIONAL REGULATOR TNRA"/>
    <property type="match status" value="1"/>
</dbReference>
<evidence type="ECO:0000313" key="6">
    <source>
        <dbReference type="EMBL" id="KRL55928.1"/>
    </source>
</evidence>
<organism evidence="6 7">
    <name type="scientific">Paucilactobacillus oligofermentans DSM 15707 = LMG 22743</name>
    <dbReference type="NCBI Taxonomy" id="1423778"/>
    <lineage>
        <taxon>Bacteria</taxon>
        <taxon>Bacillati</taxon>
        <taxon>Bacillota</taxon>
        <taxon>Bacilli</taxon>
        <taxon>Lactobacillales</taxon>
        <taxon>Lactobacillaceae</taxon>
        <taxon>Paucilactobacillus</taxon>
    </lineage>
</organism>
<dbReference type="GO" id="GO:0003700">
    <property type="term" value="F:DNA-binding transcription factor activity"/>
    <property type="evidence" value="ECO:0007669"/>
    <property type="project" value="InterPro"/>
</dbReference>
<dbReference type="AlphaFoldDB" id="A0A0R1RRW2"/>
<dbReference type="OrthoDB" id="9806513at2"/>
<dbReference type="SMART" id="SM00422">
    <property type="entry name" value="HTH_MERR"/>
    <property type="match status" value="1"/>
</dbReference>
<dbReference type="Proteomes" id="UP000051697">
    <property type="component" value="Unassembled WGS sequence"/>
</dbReference>
<gene>
    <name evidence="6" type="ORF">FC70_GL000513</name>
</gene>
<keyword evidence="4" id="KW-0804">Transcription</keyword>
<keyword evidence="7" id="KW-1185">Reference proteome</keyword>
<dbReference type="CDD" id="cd01105">
    <property type="entry name" value="HTH_GlnR-like"/>
    <property type="match status" value="1"/>
</dbReference>
<protein>
    <submittedName>
        <fullName evidence="6">Transcriptional regulator GlnR</fullName>
    </submittedName>
</protein>
<reference evidence="6 7" key="1">
    <citation type="journal article" date="2015" name="Genome Announc.">
        <title>Expanding the biotechnology potential of lactobacilli through comparative genomics of 213 strains and associated genera.</title>
        <authorList>
            <person name="Sun Z."/>
            <person name="Harris H.M."/>
            <person name="McCann A."/>
            <person name="Guo C."/>
            <person name="Argimon S."/>
            <person name="Zhang W."/>
            <person name="Yang X."/>
            <person name="Jeffery I.B."/>
            <person name="Cooney J.C."/>
            <person name="Kagawa T.F."/>
            <person name="Liu W."/>
            <person name="Song Y."/>
            <person name="Salvetti E."/>
            <person name="Wrobel A."/>
            <person name="Rasinkangas P."/>
            <person name="Parkhill J."/>
            <person name="Rea M.C."/>
            <person name="O'Sullivan O."/>
            <person name="Ritari J."/>
            <person name="Douillard F.P."/>
            <person name="Paul Ross R."/>
            <person name="Yang R."/>
            <person name="Briner A.E."/>
            <person name="Felis G.E."/>
            <person name="de Vos W.M."/>
            <person name="Barrangou R."/>
            <person name="Klaenhammer T.R."/>
            <person name="Caufield P.W."/>
            <person name="Cui Y."/>
            <person name="Zhang H."/>
            <person name="O'Toole P.W."/>
        </authorList>
    </citation>
    <scope>NUCLEOTIDE SEQUENCE [LARGE SCALE GENOMIC DNA]</scope>
    <source>
        <strain evidence="6 7">DSM 15707</strain>
    </source>
</reference>
<dbReference type="Pfam" id="PF13411">
    <property type="entry name" value="MerR_1"/>
    <property type="match status" value="1"/>
</dbReference>
<dbReference type="InterPro" id="IPR000551">
    <property type="entry name" value="MerR-type_HTH_dom"/>
</dbReference>
<evidence type="ECO:0000259" key="5">
    <source>
        <dbReference type="PROSITE" id="PS50937"/>
    </source>
</evidence>
<dbReference type="SUPFAM" id="SSF46955">
    <property type="entry name" value="Putative DNA-binding domain"/>
    <property type="match status" value="1"/>
</dbReference>
<dbReference type="STRING" id="1423778.FC70_GL000513"/>
<dbReference type="InterPro" id="IPR009061">
    <property type="entry name" value="DNA-bd_dom_put_sf"/>
</dbReference>
<proteinExistence type="predicted"/>
<dbReference type="PROSITE" id="PS00552">
    <property type="entry name" value="HTH_MERR_1"/>
    <property type="match status" value="1"/>
</dbReference>
<evidence type="ECO:0000256" key="3">
    <source>
        <dbReference type="ARBA" id="ARBA00023125"/>
    </source>
</evidence>
<accession>A0A0R1RRW2</accession>
<dbReference type="Gene3D" id="1.10.1660.10">
    <property type="match status" value="1"/>
</dbReference>
<keyword evidence="2" id="KW-0805">Transcription regulation</keyword>
<evidence type="ECO:0000256" key="4">
    <source>
        <dbReference type="ARBA" id="ARBA00023163"/>
    </source>
</evidence>
<dbReference type="KEGG" id="lol:LACOL_0783"/>
<sequence length="132" mass="15621">MKEKELRRSLAVLPIGTVMKLTNLTARQIRYYESQDLIKPERSDGNRRLYSLNDIDRLLEIKDYIDDGLNMAGIRKVFTQKQLEQEQFKERLNKSLTDDDVRKILHDELLRQSGFRQVKLLTNSQTPLQKPF</sequence>
<dbReference type="PANTHER" id="PTHR30204">
    <property type="entry name" value="REDOX-CYCLING DRUG-SENSING TRANSCRIPTIONAL ACTIVATOR SOXR"/>
    <property type="match status" value="1"/>
</dbReference>
<dbReference type="PROSITE" id="PS50937">
    <property type="entry name" value="HTH_MERR_2"/>
    <property type="match status" value="1"/>
</dbReference>